<evidence type="ECO:0000313" key="11">
    <source>
        <dbReference type="EMBL" id="CUN32635.1"/>
    </source>
</evidence>
<dbReference type="SUPFAM" id="SSF55874">
    <property type="entry name" value="ATPase domain of HSP90 chaperone/DNA topoisomerase II/histidine kinase"/>
    <property type="match status" value="1"/>
</dbReference>
<accession>A0A173W2P6</accession>
<evidence type="ECO:0000256" key="2">
    <source>
        <dbReference type="ARBA" id="ARBA00012438"/>
    </source>
</evidence>
<dbReference type="Pfam" id="PF02518">
    <property type="entry name" value="HATPase_c"/>
    <property type="match status" value="1"/>
</dbReference>
<dbReference type="PROSITE" id="PS50110">
    <property type="entry name" value="RESPONSE_REGULATORY"/>
    <property type="match status" value="1"/>
</dbReference>
<dbReference type="Gene3D" id="3.40.50.2300">
    <property type="match status" value="1"/>
</dbReference>
<dbReference type="PANTHER" id="PTHR43547">
    <property type="entry name" value="TWO-COMPONENT HISTIDINE KINASE"/>
    <property type="match status" value="1"/>
</dbReference>
<dbReference type="InterPro" id="IPR003594">
    <property type="entry name" value="HATPase_dom"/>
</dbReference>
<evidence type="ECO:0000256" key="6">
    <source>
        <dbReference type="ARBA" id="ARBA00023163"/>
    </source>
</evidence>
<dbReference type="CDD" id="cd00082">
    <property type="entry name" value="HisKA"/>
    <property type="match status" value="1"/>
</dbReference>
<evidence type="ECO:0000256" key="5">
    <source>
        <dbReference type="ARBA" id="ARBA00023125"/>
    </source>
</evidence>
<evidence type="ECO:0000256" key="3">
    <source>
        <dbReference type="ARBA" id="ARBA00022553"/>
    </source>
</evidence>
<dbReference type="PRINTS" id="PR00344">
    <property type="entry name" value="BCTRLSENSOR"/>
</dbReference>
<reference evidence="11 12" key="1">
    <citation type="submission" date="2015-09" db="EMBL/GenBank/DDBJ databases">
        <authorList>
            <consortium name="Pathogen Informatics"/>
        </authorList>
    </citation>
    <scope>NUCLEOTIDE SEQUENCE [LARGE SCALE GENOMIC DNA]</scope>
    <source>
        <strain evidence="11 12">2789STDY5608872</strain>
    </source>
</reference>
<dbReference type="PANTHER" id="PTHR43547:SF2">
    <property type="entry name" value="HYBRID SIGNAL TRANSDUCTION HISTIDINE KINASE C"/>
    <property type="match status" value="1"/>
</dbReference>
<dbReference type="PROSITE" id="PS50109">
    <property type="entry name" value="HIS_KIN"/>
    <property type="match status" value="1"/>
</dbReference>
<dbReference type="AlphaFoldDB" id="A0A173W2P6"/>
<dbReference type="PROSITE" id="PS01124">
    <property type="entry name" value="HTH_ARAC_FAMILY_2"/>
    <property type="match status" value="1"/>
</dbReference>
<dbReference type="SUPFAM" id="SSF47384">
    <property type="entry name" value="Homodimeric domain of signal transducing histidine kinase"/>
    <property type="match status" value="1"/>
</dbReference>
<name>A0A173W2P6_PARDI</name>
<dbReference type="SUPFAM" id="SSF52172">
    <property type="entry name" value="CheY-like"/>
    <property type="match status" value="1"/>
</dbReference>
<gene>
    <name evidence="11" type="primary">rpfC_3</name>
    <name evidence="11" type="ORF">ERS852429_04094</name>
</gene>
<dbReference type="PROSITE" id="PS00041">
    <property type="entry name" value="HTH_ARAC_FAMILY_1"/>
    <property type="match status" value="1"/>
</dbReference>
<feature type="domain" description="HTH araC/xylS-type" evidence="8">
    <location>
        <begin position="419"/>
        <end position="519"/>
    </location>
</feature>
<keyword evidence="5" id="KW-0238">DNA-binding</keyword>
<organism evidence="11 12">
    <name type="scientific">Parabacteroides distasonis</name>
    <dbReference type="NCBI Taxonomy" id="823"/>
    <lineage>
        <taxon>Bacteria</taxon>
        <taxon>Pseudomonadati</taxon>
        <taxon>Bacteroidota</taxon>
        <taxon>Bacteroidia</taxon>
        <taxon>Bacteroidales</taxon>
        <taxon>Tannerellaceae</taxon>
        <taxon>Parabacteroides</taxon>
    </lineage>
</organism>
<dbReference type="GO" id="GO:0003700">
    <property type="term" value="F:DNA-binding transcription factor activity"/>
    <property type="evidence" value="ECO:0007669"/>
    <property type="project" value="InterPro"/>
</dbReference>
<dbReference type="GO" id="GO:0000155">
    <property type="term" value="F:phosphorelay sensor kinase activity"/>
    <property type="evidence" value="ECO:0007669"/>
    <property type="project" value="InterPro"/>
</dbReference>
<evidence type="ECO:0000313" key="12">
    <source>
        <dbReference type="Proteomes" id="UP000095591"/>
    </source>
</evidence>
<feature type="modified residue" description="4-aspartylphosphate" evidence="7">
    <location>
        <position position="319"/>
    </location>
</feature>
<dbReference type="EC" id="2.7.13.3" evidence="2"/>
<evidence type="ECO:0000259" key="9">
    <source>
        <dbReference type="PROSITE" id="PS50109"/>
    </source>
</evidence>
<dbReference type="InterPro" id="IPR036890">
    <property type="entry name" value="HATPase_C_sf"/>
</dbReference>
<dbReference type="GO" id="GO:0043565">
    <property type="term" value="F:sequence-specific DNA binding"/>
    <property type="evidence" value="ECO:0007669"/>
    <property type="project" value="InterPro"/>
</dbReference>
<dbReference type="Proteomes" id="UP000095591">
    <property type="component" value="Unassembled WGS sequence"/>
</dbReference>
<dbReference type="Pfam" id="PF00512">
    <property type="entry name" value="HisKA"/>
    <property type="match status" value="1"/>
</dbReference>
<dbReference type="Pfam" id="PF00072">
    <property type="entry name" value="Response_reg"/>
    <property type="match status" value="1"/>
</dbReference>
<dbReference type="InterPro" id="IPR011006">
    <property type="entry name" value="CheY-like_superfamily"/>
</dbReference>
<keyword evidence="6" id="KW-0804">Transcription</keyword>
<comment type="catalytic activity">
    <reaction evidence="1">
        <text>ATP + protein L-histidine = ADP + protein N-phospho-L-histidine.</text>
        <dbReference type="EC" id="2.7.13.3"/>
    </reaction>
</comment>
<dbReference type="SUPFAM" id="SSF46689">
    <property type="entry name" value="Homeodomain-like"/>
    <property type="match status" value="1"/>
</dbReference>
<dbReference type="Pfam" id="PF12833">
    <property type="entry name" value="HTH_18"/>
    <property type="match status" value="1"/>
</dbReference>
<keyword evidence="3 7" id="KW-0597">Phosphoprotein</keyword>
<dbReference type="InterPro" id="IPR001789">
    <property type="entry name" value="Sig_transdc_resp-reg_receiver"/>
</dbReference>
<evidence type="ECO:0000259" key="8">
    <source>
        <dbReference type="PROSITE" id="PS01124"/>
    </source>
</evidence>
<evidence type="ECO:0000259" key="10">
    <source>
        <dbReference type="PROSITE" id="PS50110"/>
    </source>
</evidence>
<evidence type="ECO:0000256" key="1">
    <source>
        <dbReference type="ARBA" id="ARBA00000085"/>
    </source>
</evidence>
<protein>
    <recommendedName>
        <fullName evidence="2">histidine kinase</fullName>
        <ecNumber evidence="2">2.7.13.3</ecNumber>
    </recommendedName>
</protein>
<proteinExistence type="predicted"/>
<dbReference type="InterPro" id="IPR018060">
    <property type="entry name" value="HTH_AraC"/>
</dbReference>
<dbReference type="InterPro" id="IPR018062">
    <property type="entry name" value="HTH_AraC-typ_CS"/>
</dbReference>
<dbReference type="InterPro" id="IPR036097">
    <property type="entry name" value="HisK_dim/P_sf"/>
</dbReference>
<keyword evidence="11" id="KW-0808">Transferase</keyword>
<dbReference type="InterPro" id="IPR009057">
    <property type="entry name" value="Homeodomain-like_sf"/>
</dbReference>
<evidence type="ECO:0000256" key="4">
    <source>
        <dbReference type="ARBA" id="ARBA00023015"/>
    </source>
</evidence>
<dbReference type="Gene3D" id="1.10.287.130">
    <property type="match status" value="1"/>
</dbReference>
<dbReference type="Gene3D" id="3.30.565.10">
    <property type="entry name" value="Histidine kinase-like ATPase, C-terminal domain"/>
    <property type="match status" value="1"/>
</dbReference>
<sequence>MKEHERKFYEEKVRFMVNISHELRTPLTLIYAPLKRLLKSGKVTDKDVSRQLDGLLLQTCRMREIVDMVLDAQKSDTNGDVMDIRFYDLNDWIRSVTDDFIMEFEARRISVRFQLDASVEKVPFDTSKCRVVLSNLLINAMKFSDPDTSLVIGTERMDKHVRVFLADQGIGLRHVDINRLFTCFYQGEHDRKGSGIGLAYARKLIELHGGSIGAYNNEDGGATFYFDLPFTQAFAAAEPDRVIDLSVKGTDKPETDVRGVQVDTELAKYTLLVVEDEIELRNYLLGVLQAEFKEVFVAGDGEEAWEILGQCQPDIVISDVMMPRTDGFELCYRIKNDVAVSHIPVVLLTARVDQASSVEGYKSGADIYLAKPFDIDSLLVILRNILRQRDLLRVRYRESGCLFSPKEDATSNADEQFMCKLNTLLRENLSNPDLNVPFIASAMAMSRTTLYSKFSHLSDVSVGDYVIRFRMVEASRLLSSHKDMSIQEVADRVGFSSARYFSTAFKQSYGVTPTEYRRNN</sequence>
<dbReference type="SMART" id="SM00388">
    <property type="entry name" value="HisKA"/>
    <property type="match status" value="1"/>
</dbReference>
<dbReference type="InterPro" id="IPR003661">
    <property type="entry name" value="HisK_dim/P_dom"/>
</dbReference>
<dbReference type="SMART" id="SM00387">
    <property type="entry name" value="HATPase_c"/>
    <property type="match status" value="1"/>
</dbReference>
<dbReference type="Gene3D" id="1.10.10.60">
    <property type="entry name" value="Homeodomain-like"/>
    <property type="match status" value="1"/>
</dbReference>
<feature type="domain" description="Histidine kinase" evidence="9">
    <location>
        <begin position="18"/>
        <end position="232"/>
    </location>
</feature>
<dbReference type="InterPro" id="IPR005467">
    <property type="entry name" value="His_kinase_dom"/>
</dbReference>
<evidence type="ECO:0000256" key="7">
    <source>
        <dbReference type="PROSITE-ProRule" id="PRU00169"/>
    </source>
</evidence>
<feature type="domain" description="Response regulatory" evidence="10">
    <location>
        <begin position="270"/>
        <end position="386"/>
    </location>
</feature>
<dbReference type="SMART" id="SM00448">
    <property type="entry name" value="REC"/>
    <property type="match status" value="1"/>
</dbReference>
<dbReference type="EMBL" id="CYXP01000012">
    <property type="protein sequence ID" value="CUN32635.1"/>
    <property type="molecule type" value="Genomic_DNA"/>
</dbReference>
<dbReference type="InterPro" id="IPR004358">
    <property type="entry name" value="Sig_transdc_His_kin-like_C"/>
</dbReference>
<keyword evidence="4" id="KW-0805">Transcription regulation</keyword>
<dbReference type="SMART" id="SM00342">
    <property type="entry name" value="HTH_ARAC"/>
    <property type="match status" value="1"/>
</dbReference>